<dbReference type="Proteomes" id="UP000183685">
    <property type="component" value="Unassembled WGS sequence"/>
</dbReference>
<evidence type="ECO:0000313" key="2">
    <source>
        <dbReference type="Proteomes" id="UP000183685"/>
    </source>
</evidence>
<name>A0A1G7F764_9PROT</name>
<dbReference type="Gene3D" id="3.40.50.300">
    <property type="entry name" value="P-loop containing nucleotide triphosphate hydrolases"/>
    <property type="match status" value="1"/>
</dbReference>
<dbReference type="AlphaFoldDB" id="A0A1G7F764"/>
<keyword evidence="1" id="KW-0808">Transferase</keyword>
<dbReference type="GO" id="GO:0016740">
    <property type="term" value="F:transferase activity"/>
    <property type="evidence" value="ECO:0007669"/>
    <property type="project" value="UniProtKB-KW"/>
</dbReference>
<sequence>MTDWQPKDGYVFVVTYGRSGSTLLQTVLQSINGYFFRGENNNAILPLFRSFKRIKGALEEHGYREIPDHGPWFGADKFNPDRYAQKLLQVFLEEVIQPPKDARVVGFKEIRFNETGPIEFVDLLNFMADHFKPARFIFNMRRWEDVSQSGWWKDYEPEKVRREVEKNDRQFIAYAEAHPERSYLMRYEDYSGKPEQFEGLFDFLGEPFDLEKMRAISERRLKH</sequence>
<dbReference type="OrthoDB" id="4169204at2"/>
<dbReference type="Pfam" id="PF13469">
    <property type="entry name" value="Sulfotransfer_3"/>
    <property type="match status" value="1"/>
</dbReference>
<dbReference type="SUPFAM" id="SSF52540">
    <property type="entry name" value="P-loop containing nucleoside triphosphate hydrolases"/>
    <property type="match status" value="1"/>
</dbReference>
<keyword evidence="2" id="KW-1185">Reference proteome</keyword>
<organism evidence="1 2">
    <name type="scientific">Kordiimonas lacus</name>
    <dbReference type="NCBI Taxonomy" id="637679"/>
    <lineage>
        <taxon>Bacteria</taxon>
        <taxon>Pseudomonadati</taxon>
        <taxon>Pseudomonadota</taxon>
        <taxon>Alphaproteobacteria</taxon>
        <taxon>Kordiimonadales</taxon>
        <taxon>Kordiimonadaceae</taxon>
        <taxon>Kordiimonas</taxon>
    </lineage>
</organism>
<dbReference type="EMBL" id="FNAK01000009">
    <property type="protein sequence ID" value="SDE71701.1"/>
    <property type="molecule type" value="Genomic_DNA"/>
</dbReference>
<dbReference type="STRING" id="637679.GCA_001550055_01620"/>
<proteinExistence type="predicted"/>
<gene>
    <name evidence="1" type="ORF">SAMN04488071_3648</name>
</gene>
<dbReference type="RefSeq" id="WP_068303659.1">
    <property type="nucleotide sequence ID" value="NZ_FNAK01000009.1"/>
</dbReference>
<evidence type="ECO:0000313" key="1">
    <source>
        <dbReference type="EMBL" id="SDE71701.1"/>
    </source>
</evidence>
<protein>
    <submittedName>
        <fullName evidence="1">Sulfotransferase family protein</fullName>
    </submittedName>
</protein>
<accession>A0A1G7F764</accession>
<dbReference type="InterPro" id="IPR027417">
    <property type="entry name" value="P-loop_NTPase"/>
</dbReference>
<reference evidence="1 2" key="1">
    <citation type="submission" date="2016-10" db="EMBL/GenBank/DDBJ databases">
        <authorList>
            <person name="de Groot N.N."/>
        </authorList>
    </citation>
    <scope>NUCLEOTIDE SEQUENCE [LARGE SCALE GENOMIC DNA]</scope>
    <source>
        <strain evidence="1 2">CGMCC 1.9109</strain>
    </source>
</reference>